<dbReference type="GeneID" id="78249710"/>
<dbReference type="CDD" id="cd00268">
    <property type="entry name" value="DEADc"/>
    <property type="match status" value="1"/>
</dbReference>
<dbReference type="InterPro" id="IPR027417">
    <property type="entry name" value="P-loop_NTPase"/>
</dbReference>
<feature type="domain" description="Helicase ATP-binding" evidence="7">
    <location>
        <begin position="33"/>
        <end position="207"/>
    </location>
</feature>
<organism evidence="9 10">
    <name type="scientific">Corynebacterium argentoratense DSM 44202</name>
    <dbReference type="NCBI Taxonomy" id="1348662"/>
    <lineage>
        <taxon>Bacteria</taxon>
        <taxon>Bacillati</taxon>
        <taxon>Actinomycetota</taxon>
        <taxon>Actinomycetes</taxon>
        <taxon>Mycobacteriales</taxon>
        <taxon>Corynebacteriaceae</taxon>
        <taxon>Corynebacterium</taxon>
    </lineage>
</organism>
<dbReference type="OrthoDB" id="9805696at2"/>
<dbReference type="GO" id="GO:0003724">
    <property type="term" value="F:RNA helicase activity"/>
    <property type="evidence" value="ECO:0007669"/>
    <property type="project" value="TreeGrafter"/>
</dbReference>
<feature type="region of interest" description="Disordered" evidence="6">
    <location>
        <begin position="384"/>
        <end position="434"/>
    </location>
</feature>
<evidence type="ECO:0000256" key="3">
    <source>
        <dbReference type="ARBA" id="ARBA00022806"/>
    </source>
</evidence>
<gene>
    <name evidence="9" type="ORF">CARG_04595</name>
</gene>
<evidence type="ECO:0000256" key="4">
    <source>
        <dbReference type="ARBA" id="ARBA00022840"/>
    </source>
</evidence>
<dbReference type="Proteomes" id="UP000016943">
    <property type="component" value="Chromosome"/>
</dbReference>
<keyword evidence="1" id="KW-0547">Nucleotide-binding</keyword>
<dbReference type="PROSITE" id="PS51194">
    <property type="entry name" value="HELICASE_CTER"/>
    <property type="match status" value="1"/>
</dbReference>
<dbReference type="InterPro" id="IPR050079">
    <property type="entry name" value="DEAD_box_RNA_helicase"/>
</dbReference>
<keyword evidence="10" id="KW-1185">Reference proteome</keyword>
<evidence type="ECO:0000259" key="8">
    <source>
        <dbReference type="PROSITE" id="PS51194"/>
    </source>
</evidence>
<protein>
    <recommendedName>
        <fullName evidence="11">RNA helicase</fullName>
    </recommendedName>
</protein>
<dbReference type="Pfam" id="PF00271">
    <property type="entry name" value="Helicase_C"/>
    <property type="match status" value="1"/>
</dbReference>
<dbReference type="Gene3D" id="3.40.50.300">
    <property type="entry name" value="P-loop containing nucleotide triphosphate hydrolases"/>
    <property type="match status" value="2"/>
</dbReference>
<evidence type="ECO:0008006" key="11">
    <source>
        <dbReference type="Google" id="ProtNLM"/>
    </source>
</evidence>
<dbReference type="PATRIC" id="fig|1348662.3.peg.903"/>
<evidence type="ECO:0000256" key="5">
    <source>
        <dbReference type="ARBA" id="ARBA00038437"/>
    </source>
</evidence>
<dbReference type="eggNOG" id="COG0513">
    <property type="taxonomic scope" value="Bacteria"/>
</dbReference>
<name>U3GX58_9CORY</name>
<dbReference type="InterPro" id="IPR044742">
    <property type="entry name" value="DEAD/DEAH_RhlB"/>
</dbReference>
<proteinExistence type="inferred from homology"/>
<dbReference type="PROSITE" id="PS51192">
    <property type="entry name" value="HELICASE_ATP_BIND_1"/>
    <property type="match status" value="1"/>
</dbReference>
<evidence type="ECO:0000259" key="7">
    <source>
        <dbReference type="PROSITE" id="PS51192"/>
    </source>
</evidence>
<sequence>MTTFSELGLPVAVCHSLSALGIKDAFDIQAAAIPDALEGRDVLGRGPTGSGKTFTFGLPMIARLAGSGVSRPGAPRGLIVVPTRELAAQVKQRLDDPAAAMGLRVLEVVGGVNIKRHITALASPVDILVATPGRAQDLIDQKILRLDQVSIVALDEADQMADMGFLPQVRKLLRLTPSQGQRLLFSATLDGDVGKLVKEFMHNPVEHSTAAVEASVDTMEHVTIRVGDRPSRNAAVEQLAIDASARGAKVIMFMRTKHAVDRQLKKITRNGVNAVALHGDKGQNTRTRAIEDFSSGRATVLVATDVAARGIDISDVSLVVHIDPPAEKKSYLHRAGRTARAGTAGIVATLVMDDQVEAVTALLRSAGVNAADIDAASLNKLIDKLGPQPTSSTGRPQRSIAADQPKEQQQRRRGGTRDRNSQRSTSRRRSKKPR</sequence>
<evidence type="ECO:0000256" key="1">
    <source>
        <dbReference type="ARBA" id="ARBA00022741"/>
    </source>
</evidence>
<dbReference type="PANTHER" id="PTHR47959:SF13">
    <property type="entry name" value="ATP-DEPENDENT RNA HELICASE RHLE"/>
    <property type="match status" value="1"/>
</dbReference>
<feature type="compositionally biased region" description="Basic and acidic residues" evidence="6">
    <location>
        <begin position="404"/>
        <end position="421"/>
    </location>
</feature>
<dbReference type="CDD" id="cd18787">
    <property type="entry name" value="SF2_C_DEAD"/>
    <property type="match status" value="1"/>
</dbReference>
<keyword evidence="4" id="KW-0067">ATP-binding</keyword>
<dbReference type="PANTHER" id="PTHR47959">
    <property type="entry name" value="ATP-DEPENDENT RNA HELICASE RHLE-RELATED"/>
    <property type="match status" value="1"/>
</dbReference>
<accession>U3GX58</accession>
<dbReference type="EMBL" id="CP006365">
    <property type="protein sequence ID" value="AGU15058.1"/>
    <property type="molecule type" value="Genomic_DNA"/>
</dbReference>
<dbReference type="InterPro" id="IPR014001">
    <property type="entry name" value="Helicase_ATP-bd"/>
</dbReference>
<dbReference type="GO" id="GO:0003676">
    <property type="term" value="F:nucleic acid binding"/>
    <property type="evidence" value="ECO:0007669"/>
    <property type="project" value="InterPro"/>
</dbReference>
<dbReference type="InterPro" id="IPR011545">
    <property type="entry name" value="DEAD/DEAH_box_helicase_dom"/>
</dbReference>
<dbReference type="SMART" id="SM00490">
    <property type="entry name" value="HELICc"/>
    <property type="match status" value="1"/>
</dbReference>
<keyword evidence="3" id="KW-0347">Helicase</keyword>
<evidence type="ECO:0000313" key="9">
    <source>
        <dbReference type="EMBL" id="AGU15058.1"/>
    </source>
</evidence>
<feature type="domain" description="Helicase C-terminal" evidence="8">
    <location>
        <begin position="235"/>
        <end position="386"/>
    </location>
</feature>
<evidence type="ECO:0000256" key="6">
    <source>
        <dbReference type="SAM" id="MobiDB-lite"/>
    </source>
</evidence>
<dbReference type="SMART" id="SM00487">
    <property type="entry name" value="DEXDc"/>
    <property type="match status" value="1"/>
</dbReference>
<dbReference type="SUPFAM" id="SSF52540">
    <property type="entry name" value="P-loop containing nucleoside triphosphate hydrolases"/>
    <property type="match status" value="2"/>
</dbReference>
<dbReference type="RefSeq" id="WP_020976210.1">
    <property type="nucleotide sequence ID" value="NC_022198.1"/>
</dbReference>
<dbReference type="GO" id="GO:0005524">
    <property type="term" value="F:ATP binding"/>
    <property type="evidence" value="ECO:0007669"/>
    <property type="project" value="UniProtKB-KW"/>
</dbReference>
<evidence type="ECO:0000256" key="2">
    <source>
        <dbReference type="ARBA" id="ARBA00022801"/>
    </source>
</evidence>
<dbReference type="GO" id="GO:0016787">
    <property type="term" value="F:hydrolase activity"/>
    <property type="evidence" value="ECO:0007669"/>
    <property type="project" value="UniProtKB-KW"/>
</dbReference>
<dbReference type="AlphaFoldDB" id="U3GX58"/>
<dbReference type="InterPro" id="IPR001650">
    <property type="entry name" value="Helicase_C-like"/>
</dbReference>
<dbReference type="KEGG" id="caz:CARG_04595"/>
<evidence type="ECO:0000313" key="10">
    <source>
        <dbReference type="Proteomes" id="UP000016943"/>
    </source>
</evidence>
<feature type="compositionally biased region" description="Basic residues" evidence="6">
    <location>
        <begin position="425"/>
        <end position="434"/>
    </location>
</feature>
<dbReference type="HOGENOM" id="CLU_003041_1_3_11"/>
<dbReference type="STRING" id="1348662.CARG_04595"/>
<reference evidence="9 10" key="1">
    <citation type="journal article" date="2013" name="Genome Announc.">
        <title>Whole-Genome Sequence of the Clinical Strain Corynebacterium argentoratense DSM 44202, Isolated from a Human Throat Specimen.</title>
        <authorList>
            <person name="Bomholt C."/>
            <person name="Glaub A."/>
            <person name="Gravermann K."/>
            <person name="Albersmeier A."/>
            <person name="Brinkrolf K."/>
            <person name="Ruckert C."/>
            <person name="Tauch A."/>
        </authorList>
    </citation>
    <scope>NUCLEOTIDE SEQUENCE [LARGE SCALE GENOMIC DNA]</scope>
    <source>
        <strain evidence="9">DSM 44202</strain>
    </source>
</reference>
<keyword evidence="2" id="KW-0378">Hydrolase</keyword>
<dbReference type="Pfam" id="PF00270">
    <property type="entry name" value="DEAD"/>
    <property type="match status" value="1"/>
</dbReference>
<comment type="similarity">
    <text evidence="5">Belongs to the DEAD box helicase family.</text>
</comment>
<dbReference type="GO" id="GO:0005829">
    <property type="term" value="C:cytosol"/>
    <property type="evidence" value="ECO:0007669"/>
    <property type="project" value="TreeGrafter"/>
</dbReference>